<evidence type="ECO:0000313" key="2">
    <source>
        <dbReference type="EMBL" id="KAJ8032680.1"/>
    </source>
</evidence>
<feature type="compositionally biased region" description="Acidic residues" evidence="1">
    <location>
        <begin position="260"/>
        <end position="269"/>
    </location>
</feature>
<feature type="compositionally biased region" description="Basic and acidic residues" evidence="1">
    <location>
        <begin position="122"/>
        <end position="134"/>
    </location>
</feature>
<sequence>MPPLSSTEDGEEDFSDMEHWYFQSYEDYKLPVPIENIKDSPILKKEEEFPPRVKGNLDIYRAPLPPIPPPVYPRPQRPPLPPPLLPPRIPKFQRKSGEYVNQTSTDVYDDVAGSWEHDRLHESCEKEAGSDRNFVELQTEPNSYKHDSSENSDDSSTIDYLELSTDRHQEDEQYTYAAPEEGYDLKKEMDDIRETLKLLLLAQKQITYSKGAEDASENANIYKRGQTLQKINNMDVSRSLQHTSRKKENHGDDVAKVADQSDEDASEEREETKKLCHTELQASKLSEKKPIDDKNLYGAAGGNEKMTGKATASCVKKDYCLTVCKVI</sequence>
<gene>
    <name evidence="2" type="ORF">HOLleu_26270</name>
</gene>
<reference evidence="2" key="1">
    <citation type="submission" date="2021-10" db="EMBL/GenBank/DDBJ databases">
        <title>Tropical sea cucumber genome reveals ecological adaptation and Cuvierian tubules defense mechanism.</title>
        <authorList>
            <person name="Chen T."/>
        </authorList>
    </citation>
    <scope>NUCLEOTIDE SEQUENCE</scope>
    <source>
        <strain evidence="2">Nanhai2018</strain>
        <tissue evidence="2">Muscle</tissue>
    </source>
</reference>
<feature type="region of interest" description="Disordered" evidence="1">
    <location>
        <begin position="122"/>
        <end position="161"/>
    </location>
</feature>
<feature type="region of interest" description="Disordered" evidence="1">
    <location>
        <begin position="56"/>
        <end position="91"/>
    </location>
</feature>
<dbReference type="AlphaFoldDB" id="A0A9Q1BTV6"/>
<protein>
    <submittedName>
        <fullName evidence="2">Uncharacterized protein</fullName>
    </submittedName>
</protein>
<dbReference type="EMBL" id="JAIZAY010000012">
    <property type="protein sequence ID" value="KAJ8032680.1"/>
    <property type="molecule type" value="Genomic_DNA"/>
</dbReference>
<feature type="compositionally biased region" description="Pro residues" evidence="1">
    <location>
        <begin position="63"/>
        <end position="89"/>
    </location>
</feature>
<keyword evidence="3" id="KW-1185">Reference proteome</keyword>
<evidence type="ECO:0000256" key="1">
    <source>
        <dbReference type="SAM" id="MobiDB-lite"/>
    </source>
</evidence>
<accession>A0A9Q1BTV6</accession>
<name>A0A9Q1BTV6_HOLLE</name>
<evidence type="ECO:0000313" key="3">
    <source>
        <dbReference type="Proteomes" id="UP001152320"/>
    </source>
</evidence>
<feature type="region of interest" description="Disordered" evidence="1">
    <location>
        <begin position="237"/>
        <end position="275"/>
    </location>
</feature>
<comment type="caution">
    <text evidence="2">The sequence shown here is derived from an EMBL/GenBank/DDBJ whole genome shotgun (WGS) entry which is preliminary data.</text>
</comment>
<dbReference type="Proteomes" id="UP001152320">
    <property type="component" value="Chromosome 12"/>
</dbReference>
<organism evidence="2 3">
    <name type="scientific">Holothuria leucospilota</name>
    <name type="common">Black long sea cucumber</name>
    <name type="synonym">Mertensiothuria leucospilota</name>
    <dbReference type="NCBI Taxonomy" id="206669"/>
    <lineage>
        <taxon>Eukaryota</taxon>
        <taxon>Metazoa</taxon>
        <taxon>Echinodermata</taxon>
        <taxon>Eleutherozoa</taxon>
        <taxon>Echinozoa</taxon>
        <taxon>Holothuroidea</taxon>
        <taxon>Aspidochirotacea</taxon>
        <taxon>Aspidochirotida</taxon>
        <taxon>Holothuriidae</taxon>
        <taxon>Holothuria</taxon>
    </lineage>
</organism>
<proteinExistence type="predicted"/>